<dbReference type="Proteomes" id="UP001299876">
    <property type="component" value="Unassembled WGS sequence"/>
</dbReference>
<evidence type="ECO:0000313" key="2">
    <source>
        <dbReference type="EMBL" id="MCK1789804.1"/>
    </source>
</evidence>
<evidence type="ECO:0000259" key="1">
    <source>
        <dbReference type="Pfam" id="PF00561"/>
    </source>
</evidence>
<reference evidence="2 3" key="1">
    <citation type="submission" date="2022-02" db="EMBL/GenBank/DDBJ databases">
        <title>Comparative genomics of the first Antarctic Pseudomonas spp. capable of biotransforming 2,4,6-Trinitrotoluene.</title>
        <authorList>
            <person name="Cabrera M.A."/>
            <person name="Marquez S.L."/>
            <person name="Perez-Donoso J.M."/>
        </authorList>
    </citation>
    <scope>NUCLEOTIDE SEQUENCE [LARGE SCALE GENOMIC DNA]</scope>
    <source>
        <strain evidence="2 3">TNT19</strain>
    </source>
</reference>
<dbReference type="GO" id="GO:0016787">
    <property type="term" value="F:hydrolase activity"/>
    <property type="evidence" value="ECO:0007669"/>
    <property type="project" value="UniProtKB-KW"/>
</dbReference>
<keyword evidence="3" id="KW-1185">Reference proteome</keyword>
<dbReference type="InterPro" id="IPR050266">
    <property type="entry name" value="AB_hydrolase_sf"/>
</dbReference>
<name>A0ABT0EWL1_9PSED</name>
<protein>
    <submittedName>
        <fullName evidence="2">Alpha/beta hydrolase</fullName>
    </submittedName>
</protein>
<evidence type="ECO:0000313" key="3">
    <source>
        <dbReference type="Proteomes" id="UP001299876"/>
    </source>
</evidence>
<dbReference type="Pfam" id="PF00561">
    <property type="entry name" value="Abhydrolase_1"/>
    <property type="match status" value="1"/>
</dbReference>
<dbReference type="Gene3D" id="3.40.50.1820">
    <property type="entry name" value="alpha/beta hydrolase"/>
    <property type="match status" value="1"/>
</dbReference>
<proteinExistence type="predicted"/>
<dbReference type="InterPro" id="IPR029058">
    <property type="entry name" value="AB_hydrolase_fold"/>
</dbReference>
<gene>
    <name evidence="2" type="ORF">L9059_06315</name>
</gene>
<dbReference type="InterPro" id="IPR000073">
    <property type="entry name" value="AB_hydrolase_1"/>
</dbReference>
<keyword evidence="2" id="KW-0378">Hydrolase</keyword>
<dbReference type="PANTHER" id="PTHR43798">
    <property type="entry name" value="MONOACYLGLYCEROL LIPASE"/>
    <property type="match status" value="1"/>
</dbReference>
<dbReference type="PRINTS" id="PR00111">
    <property type="entry name" value="ABHYDROLASE"/>
</dbReference>
<organism evidence="2 3">
    <name type="scientific">Pseudomonas violetae</name>
    <dbReference type="NCBI Taxonomy" id="2915813"/>
    <lineage>
        <taxon>Bacteria</taxon>
        <taxon>Pseudomonadati</taxon>
        <taxon>Pseudomonadota</taxon>
        <taxon>Gammaproteobacteria</taxon>
        <taxon>Pseudomonadales</taxon>
        <taxon>Pseudomonadaceae</taxon>
        <taxon>Pseudomonas</taxon>
    </lineage>
</organism>
<accession>A0ABT0EWL1</accession>
<comment type="caution">
    <text evidence="2">The sequence shown here is derived from an EMBL/GenBank/DDBJ whole genome shotgun (WGS) entry which is preliminary data.</text>
</comment>
<dbReference type="SUPFAM" id="SSF53474">
    <property type="entry name" value="alpha/beta-Hydrolases"/>
    <property type="match status" value="1"/>
</dbReference>
<sequence length="271" mass="30578">MAYFEHEGCNLHYEEYGRGTPLLLVHGLGSSTLDWEMQIPALSARYRVIVPDIRGHGRSDKPRERYSITGFSADLIALIEHLNVGAVHYVGLSMGGMIGFQLAVDQPQLLKSLCIVNSAPEVKLRSRDDYWQWFKRWSMMRALTLGTIGKALGAKLFPKPEQADLRQKMAQRWAKNDKHAYLASFDAIVGWGVQERLSRVSCPTLIISADRDYTPVALKENYVKLLPDARLVVIADSRHATPLDQPEHFNKTLLEFLTAVDTTTLRITDPC</sequence>
<dbReference type="EMBL" id="JAKNRW010000003">
    <property type="protein sequence ID" value="MCK1789804.1"/>
    <property type="molecule type" value="Genomic_DNA"/>
</dbReference>
<feature type="domain" description="AB hydrolase-1" evidence="1">
    <location>
        <begin position="21"/>
        <end position="244"/>
    </location>
</feature>